<evidence type="ECO:0000313" key="3">
    <source>
        <dbReference type="Proteomes" id="UP000324629"/>
    </source>
</evidence>
<gene>
    <name evidence="2" type="ORF">DEA37_0008891</name>
</gene>
<feature type="compositionally biased region" description="Low complexity" evidence="1">
    <location>
        <begin position="16"/>
        <end position="48"/>
    </location>
</feature>
<keyword evidence="3" id="KW-1185">Reference proteome</keyword>
<sequence length="155" mass="16883">MVVYHTTMACRHACSPISSSWKSNSNEAPKSPVVTSNPNSPSCSSPTSRNKTADLVSRANSPHQKKDPVASSTPPKSVSISPQPPHIDSQEQPADKCNASKRVTAEDYSGRNSPNDYIWRKIESLIEHMMSEEDGIPVRNVKSLMSTIPSTFTGE</sequence>
<dbReference type="AlphaFoldDB" id="A0A5J4NBA2"/>
<evidence type="ECO:0000256" key="1">
    <source>
        <dbReference type="SAM" id="MobiDB-lite"/>
    </source>
</evidence>
<feature type="non-terminal residue" evidence="2">
    <location>
        <position position="155"/>
    </location>
</feature>
<proteinExistence type="predicted"/>
<accession>A0A5J4NBA2</accession>
<reference evidence="2 3" key="1">
    <citation type="journal article" date="2019" name="Gigascience">
        <title>Whole-genome sequence of the oriental lung fluke Paragonimus westermani.</title>
        <authorList>
            <person name="Oey H."/>
            <person name="Zakrzewski M."/>
            <person name="Narain K."/>
            <person name="Devi K.R."/>
            <person name="Agatsuma T."/>
            <person name="Nawaratna S."/>
            <person name="Gobert G.N."/>
            <person name="Jones M.K."/>
            <person name="Ragan M.A."/>
            <person name="McManus D.P."/>
            <person name="Krause L."/>
        </authorList>
    </citation>
    <scope>NUCLEOTIDE SEQUENCE [LARGE SCALE GENOMIC DNA]</scope>
    <source>
        <strain evidence="2 3">IND2009</strain>
    </source>
</reference>
<feature type="compositionally biased region" description="Polar residues" evidence="1">
    <location>
        <begin position="70"/>
        <end position="81"/>
    </location>
</feature>
<dbReference type="Gene3D" id="1.10.10.10">
    <property type="entry name" value="Winged helix-like DNA-binding domain superfamily/Winged helix DNA-binding domain"/>
    <property type="match status" value="1"/>
</dbReference>
<organism evidence="2 3">
    <name type="scientific">Paragonimus westermani</name>
    <dbReference type="NCBI Taxonomy" id="34504"/>
    <lineage>
        <taxon>Eukaryota</taxon>
        <taxon>Metazoa</taxon>
        <taxon>Spiralia</taxon>
        <taxon>Lophotrochozoa</taxon>
        <taxon>Platyhelminthes</taxon>
        <taxon>Trematoda</taxon>
        <taxon>Digenea</taxon>
        <taxon>Plagiorchiida</taxon>
        <taxon>Troglotremata</taxon>
        <taxon>Troglotrematidae</taxon>
        <taxon>Paragonimus</taxon>
    </lineage>
</organism>
<comment type="caution">
    <text evidence="2">The sequence shown here is derived from an EMBL/GenBank/DDBJ whole genome shotgun (WGS) entry which is preliminary data.</text>
</comment>
<name>A0A5J4NBA2_9TREM</name>
<protein>
    <submittedName>
        <fullName evidence="2">Uncharacterized protein</fullName>
    </submittedName>
</protein>
<feature type="region of interest" description="Disordered" evidence="1">
    <location>
        <begin position="16"/>
        <end position="115"/>
    </location>
</feature>
<dbReference type="Proteomes" id="UP000324629">
    <property type="component" value="Unassembled WGS sequence"/>
</dbReference>
<dbReference type="EMBL" id="QNGE01004669">
    <property type="protein sequence ID" value="KAA3672660.1"/>
    <property type="molecule type" value="Genomic_DNA"/>
</dbReference>
<evidence type="ECO:0000313" key="2">
    <source>
        <dbReference type="EMBL" id="KAA3672660.1"/>
    </source>
</evidence>
<dbReference type="InterPro" id="IPR036388">
    <property type="entry name" value="WH-like_DNA-bd_sf"/>
</dbReference>